<evidence type="ECO:0000313" key="1">
    <source>
        <dbReference type="EMBL" id="VVE59595.1"/>
    </source>
</evidence>
<sequence>MKAEIKSLHSLQVEDSLINYQPEDEKNFGTWIRASIGPEAEAGSESFDILVCTPDWLKLQCAIEGPMWGRHMLIVETYDYDAIKSAIARYVAQVAETEWAAIAAKLSRIGAWEFEDYRDR</sequence>
<reference evidence="1 2" key="1">
    <citation type="submission" date="2019-08" db="EMBL/GenBank/DDBJ databases">
        <authorList>
            <person name="Peeters C."/>
        </authorList>
    </citation>
    <scope>NUCLEOTIDE SEQUENCE [LARGE SCALE GENOMIC DNA]</scope>
    <source>
        <strain evidence="1 2">LMG 30175</strain>
    </source>
</reference>
<organism evidence="1 2">
    <name type="scientific">Pandoraea terrae</name>
    <dbReference type="NCBI Taxonomy" id="1537710"/>
    <lineage>
        <taxon>Bacteria</taxon>
        <taxon>Pseudomonadati</taxon>
        <taxon>Pseudomonadota</taxon>
        <taxon>Betaproteobacteria</taxon>
        <taxon>Burkholderiales</taxon>
        <taxon>Burkholderiaceae</taxon>
        <taxon>Pandoraea</taxon>
    </lineage>
</organism>
<protein>
    <recommendedName>
        <fullName evidence="3">Immunity protein 8 of polymorphic toxin system</fullName>
    </recommendedName>
</protein>
<dbReference type="Pfam" id="PF15586">
    <property type="entry name" value="Imm8"/>
    <property type="match status" value="1"/>
</dbReference>
<dbReference type="AlphaFoldDB" id="A0A5E4ZGP9"/>
<evidence type="ECO:0000313" key="2">
    <source>
        <dbReference type="Proteomes" id="UP000414233"/>
    </source>
</evidence>
<name>A0A5E4ZGP9_9BURK</name>
<proteinExistence type="predicted"/>
<dbReference type="RefSeq" id="WP_150700240.1">
    <property type="nucleotide sequence ID" value="NZ_CABPRZ010000046.1"/>
</dbReference>
<gene>
    <name evidence="1" type="ORF">PTE30175_05525</name>
</gene>
<keyword evidence="2" id="KW-1185">Reference proteome</keyword>
<accession>A0A5E4ZGP9</accession>
<dbReference type="EMBL" id="CABPRZ010000046">
    <property type="protein sequence ID" value="VVE59595.1"/>
    <property type="molecule type" value="Genomic_DNA"/>
</dbReference>
<evidence type="ECO:0008006" key="3">
    <source>
        <dbReference type="Google" id="ProtNLM"/>
    </source>
</evidence>
<dbReference type="Proteomes" id="UP000414233">
    <property type="component" value="Unassembled WGS sequence"/>
</dbReference>
<dbReference type="OrthoDB" id="5521406at2"/>
<dbReference type="InterPro" id="IPR028964">
    <property type="entry name" value="Imm8"/>
</dbReference>